<evidence type="ECO:0000313" key="1">
    <source>
        <dbReference type="EMBL" id="QOV23052.1"/>
    </source>
</evidence>
<dbReference type="Proteomes" id="UP000593846">
    <property type="component" value="Chromosome"/>
</dbReference>
<keyword evidence="2" id="KW-1185">Reference proteome</keyword>
<reference evidence="2" key="1">
    <citation type="submission" date="2020-10" db="EMBL/GenBank/DDBJ databases">
        <title>Genome-based taxonomic classification of the species Anabaenopsis elenkinii.</title>
        <authorList>
            <person name="Delbaje E."/>
            <person name="Andreote A.P.D."/>
            <person name="Pellegrinetti T.A."/>
            <person name="Cruz R.B."/>
            <person name="Branco L.H.Z."/>
            <person name="Fiore M.F."/>
        </authorList>
    </citation>
    <scope>NUCLEOTIDE SEQUENCE [LARGE SCALE GENOMIC DNA]</scope>
    <source>
        <strain evidence="2">CCIBt3563</strain>
    </source>
</reference>
<dbReference type="RefSeq" id="WP_200988658.1">
    <property type="nucleotide sequence ID" value="NZ_CP063311.1"/>
</dbReference>
<proteinExistence type="predicted"/>
<dbReference type="KEGG" id="aee:IM676_01445"/>
<protein>
    <submittedName>
        <fullName evidence="1">Uncharacterized protein</fullName>
    </submittedName>
</protein>
<gene>
    <name evidence="1" type="ORF">IM676_01445</name>
</gene>
<name>A0A7S6RGG1_9CYAN</name>
<accession>A0A7S6RGG1</accession>
<sequence length="62" mass="6872">MSLSIFDTYIFNLSVGIFNYRSASVNLPVGKPPTGLVLKSRYPQGNRALWVGDWDPGVRDNA</sequence>
<dbReference type="EMBL" id="CP063311">
    <property type="protein sequence ID" value="QOV23052.1"/>
    <property type="molecule type" value="Genomic_DNA"/>
</dbReference>
<organism evidence="1 2">
    <name type="scientific">Anabaenopsis elenkinii CCIBt3563</name>
    <dbReference type="NCBI Taxonomy" id="2779889"/>
    <lineage>
        <taxon>Bacteria</taxon>
        <taxon>Bacillati</taxon>
        <taxon>Cyanobacteriota</taxon>
        <taxon>Cyanophyceae</taxon>
        <taxon>Nostocales</taxon>
        <taxon>Nodulariaceae</taxon>
        <taxon>Anabaenopsis</taxon>
    </lineage>
</organism>
<evidence type="ECO:0000313" key="2">
    <source>
        <dbReference type="Proteomes" id="UP000593846"/>
    </source>
</evidence>
<dbReference type="AlphaFoldDB" id="A0A7S6RGG1"/>